<reference evidence="2" key="1">
    <citation type="submission" date="2015-01" db="EMBL/GenBank/DDBJ databases">
        <authorList>
            <person name="Aksoy S."/>
            <person name="Warren W."/>
            <person name="Wilson R.K."/>
        </authorList>
    </citation>
    <scope>NUCLEOTIDE SEQUENCE [LARGE SCALE GENOMIC DNA]</scope>
    <source>
        <strain evidence="2">IAEA</strain>
    </source>
</reference>
<evidence type="ECO:0000313" key="2">
    <source>
        <dbReference type="Proteomes" id="UP000092460"/>
    </source>
</evidence>
<dbReference type="VEuPathDB" id="VectorBase:GPPI011998"/>
<dbReference type="AlphaFoldDB" id="A0A1B0AXH6"/>
<dbReference type="EMBL" id="JXJN01005266">
    <property type="status" value="NOT_ANNOTATED_CDS"/>
    <property type="molecule type" value="Genomic_DNA"/>
</dbReference>
<proteinExistence type="predicted"/>
<organism evidence="1 2">
    <name type="scientific">Glossina palpalis gambiensis</name>
    <dbReference type="NCBI Taxonomy" id="67801"/>
    <lineage>
        <taxon>Eukaryota</taxon>
        <taxon>Metazoa</taxon>
        <taxon>Ecdysozoa</taxon>
        <taxon>Arthropoda</taxon>
        <taxon>Hexapoda</taxon>
        <taxon>Insecta</taxon>
        <taxon>Pterygota</taxon>
        <taxon>Neoptera</taxon>
        <taxon>Endopterygota</taxon>
        <taxon>Diptera</taxon>
        <taxon>Brachycera</taxon>
        <taxon>Muscomorpha</taxon>
        <taxon>Hippoboscoidea</taxon>
        <taxon>Glossinidae</taxon>
        <taxon>Glossina</taxon>
    </lineage>
</organism>
<name>A0A1B0AXH6_9MUSC</name>
<reference evidence="1" key="2">
    <citation type="submission" date="2020-05" db="UniProtKB">
        <authorList>
            <consortium name="EnsemblMetazoa"/>
        </authorList>
    </citation>
    <scope>IDENTIFICATION</scope>
    <source>
        <strain evidence="1">IAEA</strain>
    </source>
</reference>
<accession>A0A1B0AXH6</accession>
<dbReference type="EnsemblMetazoa" id="GPPI011998-RA">
    <property type="protein sequence ID" value="GPPI011998-PA"/>
    <property type="gene ID" value="GPPI011998"/>
</dbReference>
<evidence type="ECO:0000313" key="1">
    <source>
        <dbReference type="EnsemblMetazoa" id="GPPI011998-PA"/>
    </source>
</evidence>
<dbReference type="Proteomes" id="UP000092460">
    <property type="component" value="Unassembled WGS sequence"/>
</dbReference>
<sequence length="53" mass="6213">MEPAEIIDLIRICRRRHIAVQSAHTDVNIRAVKKLVSVTQYVIENDLYSSQRY</sequence>
<keyword evidence="2" id="KW-1185">Reference proteome</keyword>
<protein>
    <submittedName>
        <fullName evidence="1">Uncharacterized protein</fullName>
    </submittedName>
</protein>